<dbReference type="GO" id="GO:0030497">
    <property type="term" value="P:fatty acid elongation"/>
    <property type="evidence" value="ECO:0007669"/>
    <property type="project" value="TreeGrafter"/>
</dbReference>
<dbReference type="PROSITE" id="PS00061">
    <property type="entry name" value="ADH_SHORT"/>
    <property type="match status" value="1"/>
</dbReference>
<comment type="similarity">
    <text evidence="1">Belongs to the short-chain dehydrogenases/reductases (SDR) family.</text>
</comment>
<sequence>MSEESKVAVITGAGRGIGASAGVRLLEGGFTVYFTDMNLERTQEFVASLDKHKGRAFALQIQVTDDASVDTAMRFVGEKHGKIDLLINNAGITNQGPTQDITTADWQQLIDIHLGGTFRCSRAAFPYLKAANGAAIVNISSIAARLGMPMRASYCAAKAAIEGFGRSLATEWAEYGIRVNAVAPGYVMTELVQKDLKNGLVSQEVLGSRISLTKFATPEEIAEVMYFLGTKASSYMTGQVLNVDGGLSIDLNPGNTSAVAKKN</sequence>
<dbReference type="SUPFAM" id="SSF51735">
    <property type="entry name" value="NAD(P)-binding Rossmann-fold domains"/>
    <property type="match status" value="1"/>
</dbReference>
<dbReference type="InterPro" id="IPR020904">
    <property type="entry name" value="Sc_DH/Rdtase_CS"/>
</dbReference>
<dbReference type="FunFam" id="3.40.50.720:FF:000084">
    <property type="entry name" value="Short-chain dehydrogenase reductase"/>
    <property type="match status" value="1"/>
</dbReference>
<dbReference type="CDD" id="cd05233">
    <property type="entry name" value="SDR_c"/>
    <property type="match status" value="1"/>
</dbReference>
<evidence type="ECO:0000256" key="1">
    <source>
        <dbReference type="ARBA" id="ARBA00006484"/>
    </source>
</evidence>
<name>A0A6J7GXG7_9ZZZZ</name>
<dbReference type="Pfam" id="PF13561">
    <property type="entry name" value="adh_short_C2"/>
    <property type="match status" value="1"/>
</dbReference>
<evidence type="ECO:0000259" key="2">
    <source>
        <dbReference type="SMART" id="SM00822"/>
    </source>
</evidence>
<dbReference type="InterPro" id="IPR057326">
    <property type="entry name" value="KR_dom"/>
</dbReference>
<dbReference type="SMART" id="SM00822">
    <property type="entry name" value="PKS_KR"/>
    <property type="match status" value="1"/>
</dbReference>
<dbReference type="InterPro" id="IPR036291">
    <property type="entry name" value="NAD(P)-bd_dom_sf"/>
</dbReference>
<feature type="domain" description="Ketoreductase" evidence="2">
    <location>
        <begin position="6"/>
        <end position="185"/>
    </location>
</feature>
<dbReference type="PANTHER" id="PTHR42760:SF40">
    <property type="entry name" value="3-OXOACYL-[ACYL-CARRIER-PROTEIN] REDUCTASE, CHLOROPLASTIC"/>
    <property type="match status" value="1"/>
</dbReference>
<dbReference type="InterPro" id="IPR002347">
    <property type="entry name" value="SDR_fam"/>
</dbReference>
<accession>A0A6J7GXG7</accession>
<proteinExistence type="inferred from homology"/>
<protein>
    <submittedName>
        <fullName evidence="3">Unannotated protein</fullName>
    </submittedName>
</protein>
<dbReference type="AlphaFoldDB" id="A0A6J7GXG7"/>
<reference evidence="3" key="1">
    <citation type="submission" date="2020-05" db="EMBL/GenBank/DDBJ databases">
        <authorList>
            <person name="Chiriac C."/>
            <person name="Salcher M."/>
            <person name="Ghai R."/>
            <person name="Kavagutti S V."/>
        </authorList>
    </citation>
    <scope>NUCLEOTIDE SEQUENCE</scope>
</reference>
<dbReference type="Gene3D" id="3.40.50.720">
    <property type="entry name" value="NAD(P)-binding Rossmann-like Domain"/>
    <property type="match status" value="1"/>
</dbReference>
<dbReference type="GO" id="GO:0016616">
    <property type="term" value="F:oxidoreductase activity, acting on the CH-OH group of donors, NAD or NADP as acceptor"/>
    <property type="evidence" value="ECO:0007669"/>
    <property type="project" value="UniProtKB-ARBA"/>
</dbReference>
<evidence type="ECO:0000313" key="3">
    <source>
        <dbReference type="EMBL" id="CAB4913261.1"/>
    </source>
</evidence>
<dbReference type="PRINTS" id="PR00080">
    <property type="entry name" value="SDRFAMILY"/>
</dbReference>
<gene>
    <name evidence="3" type="ORF">UFOPK3614_00425</name>
</gene>
<organism evidence="3">
    <name type="scientific">freshwater metagenome</name>
    <dbReference type="NCBI Taxonomy" id="449393"/>
    <lineage>
        <taxon>unclassified sequences</taxon>
        <taxon>metagenomes</taxon>
        <taxon>ecological metagenomes</taxon>
    </lineage>
</organism>
<dbReference type="PANTHER" id="PTHR42760">
    <property type="entry name" value="SHORT-CHAIN DEHYDROGENASES/REDUCTASES FAMILY MEMBER"/>
    <property type="match status" value="1"/>
</dbReference>
<dbReference type="EMBL" id="CAFBMS010000015">
    <property type="protein sequence ID" value="CAB4913261.1"/>
    <property type="molecule type" value="Genomic_DNA"/>
</dbReference>
<dbReference type="PRINTS" id="PR00081">
    <property type="entry name" value="GDHRDH"/>
</dbReference>